<dbReference type="NCBIfam" id="TIGR00231">
    <property type="entry name" value="small_GTP"/>
    <property type="match status" value="1"/>
</dbReference>
<dbReference type="InterPro" id="IPR005662">
    <property type="entry name" value="GTPase_Era-like"/>
</dbReference>
<feature type="region of interest" description="G5" evidence="9">
    <location>
        <begin position="159"/>
        <end position="161"/>
    </location>
</feature>
<dbReference type="InterPro" id="IPR015946">
    <property type="entry name" value="KH_dom-like_a/b"/>
</dbReference>
<dbReference type="AlphaFoldDB" id="A0A0R2AVE5"/>
<protein>
    <recommendedName>
        <fullName evidence="2 8">GTPase Era</fullName>
    </recommendedName>
</protein>
<evidence type="ECO:0000256" key="4">
    <source>
        <dbReference type="ARBA" id="ARBA00022741"/>
    </source>
</evidence>
<evidence type="ECO:0000313" key="13">
    <source>
        <dbReference type="EMBL" id="KRM67849.1"/>
    </source>
</evidence>
<evidence type="ECO:0000256" key="7">
    <source>
        <dbReference type="ARBA" id="ARBA00023136"/>
    </source>
</evidence>
<dbReference type="CDD" id="cd04163">
    <property type="entry name" value="Era"/>
    <property type="match status" value="1"/>
</dbReference>
<sequence length="307" mass="34760">MEDNFMNDNKEFHSGFVAIVGRPNVGKSTFLNRIIGQKIAIMSDKAQTTRNKIQGVYTTDNAQIVFLDTPGIHKPINKLDDFMEDSAMSALNEVDAVLFMVSATETRGAGDNFIIDKLKKVNKPIYLLINKIDDINPNKLLDIMDTYKNALDWSEVFPISALQGNNVDELLNNLENRLPEGPQYYPEDQVTDHPERFIVSELIREKILMLTRQEIPYSVAVEIQSMKSQDNGKVHIEATIIVERDGQKGIVIGKKGAMLKKIGTLARQDIEDLLGSKVFLELWVKVQPGWRDKASMLKSLGYRKDNY</sequence>
<dbReference type="GO" id="GO:0005525">
    <property type="term" value="F:GTP binding"/>
    <property type="evidence" value="ECO:0007669"/>
    <property type="project" value="UniProtKB-UniRule"/>
</dbReference>
<dbReference type="Pfam" id="PF01926">
    <property type="entry name" value="MMR_HSR1"/>
    <property type="match status" value="1"/>
</dbReference>
<dbReference type="NCBIfam" id="NF000908">
    <property type="entry name" value="PRK00089.1"/>
    <property type="match status" value="1"/>
</dbReference>
<dbReference type="RefSeq" id="WP_056966848.1">
    <property type="nucleotide sequence ID" value="NZ_AYYQ01000035.1"/>
</dbReference>
<dbReference type="PRINTS" id="PR00326">
    <property type="entry name" value="GTP1OBG"/>
</dbReference>
<keyword evidence="8" id="KW-0963">Cytoplasm</keyword>
<dbReference type="GO" id="GO:0005886">
    <property type="term" value="C:plasma membrane"/>
    <property type="evidence" value="ECO:0007669"/>
    <property type="project" value="UniProtKB-SubCell"/>
</dbReference>
<keyword evidence="5 8" id="KW-0694">RNA-binding</keyword>
<dbReference type="GO" id="GO:0000028">
    <property type="term" value="P:ribosomal small subunit assembly"/>
    <property type="evidence" value="ECO:0007669"/>
    <property type="project" value="TreeGrafter"/>
</dbReference>
<comment type="similarity">
    <text evidence="1 8 9 10">Belongs to the TRAFAC class TrmE-Era-EngA-EngB-Septin-like GTPase superfamily. Era GTPase family.</text>
</comment>
<dbReference type="GO" id="GO:0005829">
    <property type="term" value="C:cytosol"/>
    <property type="evidence" value="ECO:0007669"/>
    <property type="project" value="TreeGrafter"/>
</dbReference>
<keyword evidence="6 8" id="KW-0342">GTP-binding</keyword>
<feature type="region of interest" description="G4" evidence="9">
    <location>
        <begin position="130"/>
        <end position="133"/>
    </location>
</feature>
<dbReference type="EMBL" id="AYYQ01000035">
    <property type="protein sequence ID" value="KRM67849.1"/>
    <property type="molecule type" value="Genomic_DNA"/>
</dbReference>
<keyword evidence="8" id="KW-0699">rRNA-binding</keyword>
<dbReference type="PANTHER" id="PTHR42698:SF1">
    <property type="entry name" value="GTPASE ERA, MITOCHONDRIAL"/>
    <property type="match status" value="1"/>
</dbReference>
<dbReference type="GO" id="GO:0043024">
    <property type="term" value="F:ribosomal small subunit binding"/>
    <property type="evidence" value="ECO:0007669"/>
    <property type="project" value="TreeGrafter"/>
</dbReference>
<comment type="caution">
    <text evidence="13">The sequence shown here is derived from an EMBL/GenBank/DDBJ whole genome shotgun (WGS) entry which is preliminary data.</text>
</comment>
<dbReference type="FunFam" id="3.40.50.300:FF:000094">
    <property type="entry name" value="GTPase Era"/>
    <property type="match status" value="1"/>
</dbReference>
<evidence type="ECO:0000259" key="11">
    <source>
        <dbReference type="PROSITE" id="PS50823"/>
    </source>
</evidence>
<dbReference type="InterPro" id="IPR027417">
    <property type="entry name" value="P-loop_NTPase"/>
</dbReference>
<feature type="binding site" evidence="8">
    <location>
        <begin position="21"/>
        <end position="28"/>
    </location>
    <ligand>
        <name>GTP</name>
        <dbReference type="ChEBI" id="CHEBI:37565"/>
    </ligand>
</feature>
<dbReference type="CDD" id="cd22534">
    <property type="entry name" value="KH-II_Era"/>
    <property type="match status" value="1"/>
</dbReference>
<dbReference type="Gene3D" id="3.30.300.20">
    <property type="match status" value="1"/>
</dbReference>
<dbReference type="Pfam" id="PF07650">
    <property type="entry name" value="KH_2"/>
    <property type="match status" value="1"/>
</dbReference>
<dbReference type="GO" id="GO:0070181">
    <property type="term" value="F:small ribosomal subunit rRNA binding"/>
    <property type="evidence" value="ECO:0007669"/>
    <property type="project" value="UniProtKB-UniRule"/>
</dbReference>
<feature type="region of interest" description="G1" evidence="9">
    <location>
        <begin position="21"/>
        <end position="28"/>
    </location>
</feature>
<keyword evidence="14" id="KW-1185">Reference proteome</keyword>
<dbReference type="PATRIC" id="fig|1423781.4.peg.582"/>
<dbReference type="HAMAP" id="MF_00367">
    <property type="entry name" value="GTPase_Era"/>
    <property type="match status" value="1"/>
</dbReference>
<proteinExistence type="inferred from homology"/>
<gene>
    <name evidence="8" type="primary">era</name>
    <name evidence="13" type="ORF">FD06_GL000569</name>
</gene>
<dbReference type="GO" id="GO:0003924">
    <property type="term" value="F:GTPase activity"/>
    <property type="evidence" value="ECO:0007669"/>
    <property type="project" value="UniProtKB-UniRule"/>
</dbReference>
<evidence type="ECO:0000256" key="2">
    <source>
        <dbReference type="ARBA" id="ARBA00020484"/>
    </source>
</evidence>
<dbReference type="PANTHER" id="PTHR42698">
    <property type="entry name" value="GTPASE ERA"/>
    <property type="match status" value="1"/>
</dbReference>
<dbReference type="STRING" id="1423781.FD06_GL000569"/>
<evidence type="ECO:0000259" key="12">
    <source>
        <dbReference type="PROSITE" id="PS51713"/>
    </source>
</evidence>
<evidence type="ECO:0000256" key="10">
    <source>
        <dbReference type="RuleBase" id="RU003761"/>
    </source>
</evidence>
<keyword evidence="7 8" id="KW-0472">Membrane</keyword>
<dbReference type="InterPro" id="IPR009019">
    <property type="entry name" value="KH_sf_prok-type"/>
</dbReference>
<feature type="region of interest" description="G3" evidence="9">
    <location>
        <begin position="68"/>
        <end position="71"/>
    </location>
</feature>
<name>A0A0R2AVE5_9LACO</name>
<feature type="domain" description="Era-type G" evidence="12">
    <location>
        <begin position="13"/>
        <end position="180"/>
    </location>
</feature>
<reference evidence="13 14" key="1">
    <citation type="journal article" date="2015" name="Genome Announc.">
        <title>Expanding the biotechnology potential of lactobacilli through comparative genomics of 213 strains and associated genera.</title>
        <authorList>
            <person name="Sun Z."/>
            <person name="Harris H.M."/>
            <person name="McCann A."/>
            <person name="Guo C."/>
            <person name="Argimon S."/>
            <person name="Zhang W."/>
            <person name="Yang X."/>
            <person name="Jeffery I.B."/>
            <person name="Cooney J.C."/>
            <person name="Kagawa T.F."/>
            <person name="Liu W."/>
            <person name="Song Y."/>
            <person name="Salvetti E."/>
            <person name="Wrobel A."/>
            <person name="Rasinkangas P."/>
            <person name="Parkhill J."/>
            <person name="Rea M.C."/>
            <person name="O'Sullivan O."/>
            <person name="Ritari J."/>
            <person name="Douillard F.P."/>
            <person name="Paul Ross R."/>
            <person name="Yang R."/>
            <person name="Briner A.E."/>
            <person name="Felis G.E."/>
            <person name="de Vos W.M."/>
            <person name="Barrangou R."/>
            <person name="Klaenhammer T.R."/>
            <person name="Caufield P.W."/>
            <person name="Cui Y."/>
            <person name="Zhang H."/>
            <person name="O'Toole P.W."/>
        </authorList>
    </citation>
    <scope>NUCLEOTIDE SEQUENCE [LARGE SCALE GENOMIC DNA]</scope>
    <source>
        <strain evidence="13 14">DSM 23829</strain>
    </source>
</reference>
<feature type="binding site" evidence="8">
    <location>
        <begin position="130"/>
        <end position="133"/>
    </location>
    <ligand>
        <name>GTP</name>
        <dbReference type="ChEBI" id="CHEBI:37565"/>
    </ligand>
</feature>
<dbReference type="NCBIfam" id="TIGR00436">
    <property type="entry name" value="era"/>
    <property type="match status" value="1"/>
</dbReference>
<evidence type="ECO:0000256" key="1">
    <source>
        <dbReference type="ARBA" id="ARBA00007921"/>
    </source>
</evidence>
<dbReference type="FunFam" id="3.30.300.20:FF:000003">
    <property type="entry name" value="GTPase Era"/>
    <property type="match status" value="1"/>
</dbReference>
<dbReference type="InterPro" id="IPR005225">
    <property type="entry name" value="Small_GTP-bd"/>
</dbReference>
<feature type="domain" description="KH type-2" evidence="11">
    <location>
        <begin position="211"/>
        <end position="288"/>
    </location>
</feature>
<dbReference type="PROSITE" id="PS51713">
    <property type="entry name" value="G_ERA"/>
    <property type="match status" value="1"/>
</dbReference>
<evidence type="ECO:0000256" key="9">
    <source>
        <dbReference type="PROSITE-ProRule" id="PRU01050"/>
    </source>
</evidence>
<dbReference type="SUPFAM" id="SSF52540">
    <property type="entry name" value="P-loop containing nucleoside triphosphate hydrolases"/>
    <property type="match status" value="1"/>
</dbReference>
<feature type="region of interest" description="G2" evidence="9">
    <location>
        <begin position="47"/>
        <end position="51"/>
    </location>
</feature>
<evidence type="ECO:0000256" key="6">
    <source>
        <dbReference type="ARBA" id="ARBA00023134"/>
    </source>
</evidence>
<dbReference type="Proteomes" id="UP000052012">
    <property type="component" value="Unassembled WGS sequence"/>
</dbReference>
<comment type="subunit">
    <text evidence="8">Monomer.</text>
</comment>
<dbReference type="Gene3D" id="3.40.50.300">
    <property type="entry name" value="P-loop containing nucleotide triphosphate hydrolases"/>
    <property type="match status" value="1"/>
</dbReference>
<comment type="subcellular location">
    <subcellularLocation>
        <location evidence="8">Cytoplasm</location>
    </subcellularLocation>
    <subcellularLocation>
        <location evidence="8">Cell membrane</location>
        <topology evidence="8">Peripheral membrane protein</topology>
    </subcellularLocation>
</comment>
<organism evidence="13 14">
    <name type="scientific">Apilactobacillus ozensis DSM 23829 = JCM 17196</name>
    <dbReference type="NCBI Taxonomy" id="1423781"/>
    <lineage>
        <taxon>Bacteria</taxon>
        <taxon>Bacillati</taxon>
        <taxon>Bacillota</taxon>
        <taxon>Bacilli</taxon>
        <taxon>Lactobacillales</taxon>
        <taxon>Lactobacillaceae</taxon>
        <taxon>Apilactobacillus</taxon>
    </lineage>
</organism>
<dbReference type="SUPFAM" id="SSF54814">
    <property type="entry name" value="Prokaryotic type KH domain (KH-domain type II)"/>
    <property type="match status" value="1"/>
</dbReference>
<keyword evidence="3 8" id="KW-0690">Ribosome biogenesis</keyword>
<dbReference type="PROSITE" id="PS50823">
    <property type="entry name" value="KH_TYPE_2"/>
    <property type="match status" value="1"/>
</dbReference>
<dbReference type="InterPro" id="IPR004044">
    <property type="entry name" value="KH_dom_type_2"/>
</dbReference>
<comment type="function">
    <text evidence="8">An essential GTPase that binds both GDP and GTP, with rapid nucleotide exchange. Plays a role in 16S rRNA processing and 30S ribosomal subunit biogenesis and possibly also in cell cycle regulation and energy metabolism.</text>
</comment>
<feature type="binding site" evidence="8">
    <location>
        <begin position="68"/>
        <end position="72"/>
    </location>
    <ligand>
        <name>GTP</name>
        <dbReference type="ChEBI" id="CHEBI:37565"/>
    </ligand>
</feature>
<keyword evidence="4 8" id="KW-0547">Nucleotide-binding</keyword>
<dbReference type="InterPro" id="IPR006073">
    <property type="entry name" value="GTP-bd"/>
</dbReference>
<evidence type="ECO:0000256" key="8">
    <source>
        <dbReference type="HAMAP-Rule" id="MF_00367"/>
    </source>
</evidence>
<keyword evidence="8" id="KW-1003">Cell membrane</keyword>
<accession>A0A0R2AVE5</accession>
<dbReference type="InterPro" id="IPR030388">
    <property type="entry name" value="G_ERA_dom"/>
</dbReference>
<evidence type="ECO:0000313" key="14">
    <source>
        <dbReference type="Proteomes" id="UP000052012"/>
    </source>
</evidence>
<evidence type="ECO:0000256" key="3">
    <source>
        <dbReference type="ARBA" id="ARBA00022517"/>
    </source>
</evidence>
<evidence type="ECO:0000256" key="5">
    <source>
        <dbReference type="ARBA" id="ARBA00022884"/>
    </source>
</evidence>